<dbReference type="Pfam" id="PF09411">
    <property type="entry name" value="PagL"/>
    <property type="match status" value="1"/>
</dbReference>
<dbReference type="KEGG" id="rgu:A4W93_25310"/>
<evidence type="ECO:0000313" key="3">
    <source>
        <dbReference type="Proteomes" id="UP000193427"/>
    </source>
</evidence>
<comment type="similarity">
    <text evidence="1">Belongs to the PagL family.</text>
</comment>
<dbReference type="RefSeq" id="WP_085753276.1">
    <property type="nucleotide sequence ID" value="NZ_BSPR01000015.1"/>
</dbReference>
<accession>A0A1W6LFG2</accession>
<dbReference type="GO" id="GO:0050528">
    <property type="term" value="F:acyloxyacyl hydrolase activity"/>
    <property type="evidence" value="ECO:0007669"/>
    <property type="project" value="UniProtKB-EC"/>
</dbReference>
<protein>
    <recommendedName>
        <fullName evidence="1">Lipid A deacylase</fullName>
        <ecNumber evidence="1">3.1.1.77</ecNumber>
    </recommendedName>
    <alternativeName>
        <fullName evidence="1">LPS 3-O-deacylase</fullName>
    </alternativeName>
    <alternativeName>
        <fullName evidence="1">Outer membrane enzyme</fullName>
    </alternativeName>
</protein>
<comment type="subcellular location">
    <subcellularLocation>
        <location evidence="1">Cell outer membrane</location>
        <topology evidence="1">Multi-pass membrane protein</topology>
    </subcellularLocation>
</comment>
<proteinExistence type="inferred from homology"/>
<evidence type="ECO:0000313" key="2">
    <source>
        <dbReference type="EMBL" id="ARN22963.1"/>
    </source>
</evidence>
<dbReference type="OrthoDB" id="5297282at2"/>
<comment type="catalytic activity">
    <reaction evidence="1">
        <text>a 3-(acyloxy)acyl derivative of bacterial toxin + H2O = a 3-hydroxyacyl derivative of bacterial toxin + a fatty acid + H(+)</text>
        <dbReference type="Rhea" id="RHEA:12032"/>
        <dbReference type="ChEBI" id="CHEBI:15377"/>
        <dbReference type="ChEBI" id="CHEBI:15378"/>
        <dbReference type="ChEBI" id="CHEBI:28868"/>
        <dbReference type="ChEBI" id="CHEBI:136853"/>
        <dbReference type="ChEBI" id="CHEBI:140675"/>
        <dbReference type="EC" id="3.1.1.77"/>
    </reaction>
</comment>
<dbReference type="InterPro" id="IPR018550">
    <property type="entry name" value="Lipid-A_deacylase-rel"/>
</dbReference>
<dbReference type="Gene3D" id="2.40.160.20">
    <property type="match status" value="1"/>
</dbReference>
<sequence length="193" mass="21310">MKKSPAPAFLRPVVLTFCGLLLLPGPASAEAARPWWQPTSAFVQAGAAEHANAAVLGLTWDWSWRRDLGWGRFTGYWEVSFGRWASDAGGSSAHAWVTQVGITPVLRLYPGGGDTGWFGELGIGANLLLPIYRSDDKRFSTTFNFGDHLAVGRRFGERGAHEVTLRLQHFSNAGIKEPNPGEDFLQLRYGYRF</sequence>
<keyword evidence="1" id="KW-0378">Hydrolase</keyword>
<dbReference type="EMBL" id="CP015118">
    <property type="protein sequence ID" value="ARN22963.1"/>
    <property type="molecule type" value="Genomic_DNA"/>
</dbReference>
<dbReference type="GO" id="GO:0009279">
    <property type="term" value="C:cell outer membrane"/>
    <property type="evidence" value="ECO:0007669"/>
    <property type="project" value="UniProtKB-SubCell"/>
</dbReference>
<gene>
    <name evidence="2" type="ORF">A4W93_25310</name>
</gene>
<dbReference type="STRING" id="946333.A4W93_25310"/>
<name>A0A1W6LFG2_9BURK</name>
<dbReference type="EC" id="3.1.1.77" evidence="1"/>
<reference evidence="2 3" key="1">
    <citation type="submission" date="2016-04" db="EMBL/GenBank/DDBJ databases">
        <title>Complete genome sequence of natural rubber-degrading, novel Gram-negative bacterium, Rhizobacter gummiphilus strain NS21.</title>
        <authorList>
            <person name="Tabata M."/>
            <person name="Kasai D."/>
            <person name="Fukuda M."/>
        </authorList>
    </citation>
    <scope>NUCLEOTIDE SEQUENCE [LARGE SCALE GENOMIC DNA]</scope>
    <source>
        <strain evidence="2 3">NS21</strain>
    </source>
</reference>
<keyword evidence="1" id="KW-0998">Cell outer membrane</keyword>
<organism evidence="2 3">
    <name type="scientific">Piscinibacter gummiphilus</name>
    <dbReference type="NCBI Taxonomy" id="946333"/>
    <lineage>
        <taxon>Bacteria</taxon>
        <taxon>Pseudomonadati</taxon>
        <taxon>Pseudomonadota</taxon>
        <taxon>Betaproteobacteria</taxon>
        <taxon>Burkholderiales</taxon>
        <taxon>Sphaerotilaceae</taxon>
        <taxon>Piscinibacter</taxon>
    </lineage>
</organism>
<evidence type="ECO:0000256" key="1">
    <source>
        <dbReference type="PIRNR" id="PIRNR029681"/>
    </source>
</evidence>
<dbReference type="Proteomes" id="UP000193427">
    <property type="component" value="Chromosome"/>
</dbReference>
<dbReference type="PIRSF" id="PIRSF029681">
    <property type="entry name" value="PagL"/>
    <property type="match status" value="1"/>
</dbReference>
<dbReference type="AlphaFoldDB" id="A0A1W6LFG2"/>
<comment type="subunit">
    <text evidence="1">Homodimer.</text>
</comment>
<keyword evidence="3" id="KW-1185">Reference proteome</keyword>
<keyword evidence="1" id="KW-0472">Membrane</keyword>
<comment type="function">
    <text evidence="1">Has lipid A 3-O-deacylase activity. Hydrolyzes the ester bond at the 3 position of lipid A, a bioactive component of lipopolysaccharide (LPS), thereby releasing the primary fatty acyl moiety.</text>
</comment>